<evidence type="ECO:0000259" key="7">
    <source>
        <dbReference type="PROSITE" id="PS51918"/>
    </source>
</evidence>
<dbReference type="InterPro" id="IPR007197">
    <property type="entry name" value="rSAM"/>
</dbReference>
<dbReference type="GO" id="GO:0046872">
    <property type="term" value="F:metal ion binding"/>
    <property type="evidence" value="ECO:0007669"/>
    <property type="project" value="UniProtKB-KW"/>
</dbReference>
<dbReference type="PROSITE" id="PS51918">
    <property type="entry name" value="RADICAL_SAM"/>
    <property type="match status" value="1"/>
</dbReference>
<comment type="cofactor">
    <cofactor evidence="1">
        <name>[4Fe-4S] cluster</name>
        <dbReference type="ChEBI" id="CHEBI:49883"/>
    </cofactor>
</comment>
<evidence type="ECO:0000256" key="6">
    <source>
        <dbReference type="ARBA" id="ARBA00023014"/>
    </source>
</evidence>
<dbReference type="Pfam" id="PF04055">
    <property type="entry name" value="Radical_SAM"/>
    <property type="match status" value="1"/>
</dbReference>
<dbReference type="EMBL" id="BARS01050825">
    <property type="protein sequence ID" value="GAG51718.1"/>
    <property type="molecule type" value="Genomic_DNA"/>
</dbReference>
<feature type="domain" description="Radical SAM core" evidence="7">
    <location>
        <begin position="1"/>
        <end position="168"/>
    </location>
</feature>
<dbReference type="Gene3D" id="3.80.30.10">
    <property type="entry name" value="pyruvate-formate lyase- activating enzyme"/>
    <property type="match status" value="1"/>
</dbReference>
<keyword evidence="2" id="KW-0004">4Fe-4S</keyword>
<proteinExistence type="predicted"/>
<dbReference type="NCBIfam" id="TIGR02494">
    <property type="entry name" value="PFLE_PFLC"/>
    <property type="match status" value="1"/>
</dbReference>
<dbReference type="GO" id="GO:0003824">
    <property type="term" value="F:catalytic activity"/>
    <property type="evidence" value="ECO:0007669"/>
    <property type="project" value="InterPro"/>
</dbReference>
<protein>
    <recommendedName>
        <fullName evidence="7">Radical SAM core domain-containing protein</fullName>
    </recommendedName>
</protein>
<keyword evidence="5" id="KW-0408">Iron</keyword>
<evidence type="ECO:0000256" key="4">
    <source>
        <dbReference type="ARBA" id="ARBA00022723"/>
    </source>
</evidence>
<evidence type="ECO:0000256" key="1">
    <source>
        <dbReference type="ARBA" id="ARBA00001966"/>
    </source>
</evidence>
<evidence type="ECO:0000256" key="5">
    <source>
        <dbReference type="ARBA" id="ARBA00023004"/>
    </source>
</evidence>
<dbReference type="GO" id="GO:0051539">
    <property type="term" value="F:4 iron, 4 sulfur cluster binding"/>
    <property type="evidence" value="ECO:0007669"/>
    <property type="project" value="UniProtKB-KW"/>
</dbReference>
<dbReference type="PANTHER" id="PTHR30352:SF4">
    <property type="entry name" value="PYRUVATE FORMATE-LYASE 2-ACTIVATING ENZYME"/>
    <property type="match status" value="1"/>
</dbReference>
<evidence type="ECO:0000256" key="3">
    <source>
        <dbReference type="ARBA" id="ARBA00022691"/>
    </source>
</evidence>
<keyword evidence="6" id="KW-0411">Iron-sulfur</keyword>
<dbReference type="InterPro" id="IPR034457">
    <property type="entry name" value="Organic_radical-activating"/>
</dbReference>
<organism evidence="8">
    <name type="scientific">marine sediment metagenome</name>
    <dbReference type="NCBI Taxonomy" id="412755"/>
    <lineage>
        <taxon>unclassified sequences</taxon>
        <taxon>metagenomes</taxon>
        <taxon>ecological metagenomes</taxon>
    </lineage>
</organism>
<evidence type="ECO:0000313" key="8">
    <source>
        <dbReference type="EMBL" id="GAG51718.1"/>
    </source>
</evidence>
<comment type="caution">
    <text evidence="8">The sequence shown here is derived from an EMBL/GenBank/DDBJ whole genome shotgun (WGS) entry which is preliminary data.</text>
</comment>
<dbReference type="PANTHER" id="PTHR30352">
    <property type="entry name" value="PYRUVATE FORMATE-LYASE-ACTIVATING ENZYME"/>
    <property type="match status" value="1"/>
</dbReference>
<name>X0YTP4_9ZZZZ</name>
<keyword evidence="3" id="KW-0949">S-adenosyl-L-methionine</keyword>
<dbReference type="AlphaFoldDB" id="X0YTP4"/>
<evidence type="ECO:0000256" key="2">
    <source>
        <dbReference type="ARBA" id="ARBA00022485"/>
    </source>
</evidence>
<dbReference type="InterPro" id="IPR058240">
    <property type="entry name" value="rSAM_sf"/>
</dbReference>
<reference evidence="8" key="1">
    <citation type="journal article" date="2014" name="Front. Microbiol.">
        <title>High frequency of phylogenetically diverse reductive dehalogenase-homologous genes in deep subseafloor sedimentary metagenomes.</title>
        <authorList>
            <person name="Kawai M."/>
            <person name="Futagami T."/>
            <person name="Toyoda A."/>
            <person name="Takaki Y."/>
            <person name="Nishi S."/>
            <person name="Hori S."/>
            <person name="Arai W."/>
            <person name="Tsubouchi T."/>
            <person name="Morono Y."/>
            <person name="Uchiyama I."/>
            <person name="Ito T."/>
            <person name="Fujiyama A."/>
            <person name="Inagaki F."/>
            <person name="Takami H."/>
        </authorList>
    </citation>
    <scope>NUCLEOTIDE SEQUENCE</scope>
    <source>
        <strain evidence="8">Expedition CK06-06</strain>
    </source>
</reference>
<gene>
    <name evidence="8" type="ORF">S01H1_75805</name>
</gene>
<feature type="non-terminal residue" evidence="8">
    <location>
        <position position="1"/>
    </location>
</feature>
<dbReference type="SUPFAM" id="SSF102114">
    <property type="entry name" value="Radical SAM enzymes"/>
    <property type="match status" value="1"/>
</dbReference>
<accession>X0YTP4</accession>
<sequence length="175" mass="19394">GGVTFSGGEPLLQRDFLLALLRACKEKEIHPAVDTCGLATWETLDGIRKHVDLFLYDLKLMDEAKHRKFTGVSNELILKNLQMLSAQGHNIFLRVPVIPGINDDDESVRQIGTFAVALPRLNHVGILPYHHAGAEKCNRLNKVYGLLETSPPSDERMAEIAQILEGFDLQVKIGG</sequence>
<keyword evidence="4" id="KW-0479">Metal-binding</keyword>